<gene>
    <name evidence="2" type="ORF">PIB30_062766</name>
</gene>
<comment type="caution">
    <text evidence="2">The sequence shown here is derived from an EMBL/GenBank/DDBJ whole genome shotgun (WGS) entry which is preliminary data.</text>
</comment>
<keyword evidence="3" id="KW-1185">Reference proteome</keyword>
<feature type="compositionally biased region" description="Polar residues" evidence="1">
    <location>
        <begin position="44"/>
        <end position="59"/>
    </location>
</feature>
<evidence type="ECO:0000313" key="3">
    <source>
        <dbReference type="Proteomes" id="UP001341840"/>
    </source>
</evidence>
<dbReference type="Proteomes" id="UP001341840">
    <property type="component" value="Unassembled WGS sequence"/>
</dbReference>
<sequence>MTPIVVPPLRKWLRCSLAQHDNNVSIDISDAEDDVIVLEKHKSGLSQASQSPGPTTSKGKSIINHPLRTKAKSTGLLASNYSKVTKIDNATSFFVPCRLPSRYLVCRTSKAFRCKFKPCAKMQLKKRQIEAYAYAFCASINHPEFKDSMVWSFNPDGRYSAKSFVDEVTSRKLGLLQEKHIYNKLWDNNIPPRYELLT</sequence>
<name>A0ABU6VL12_9FABA</name>
<accession>A0ABU6VL12</accession>
<proteinExistence type="predicted"/>
<dbReference type="EMBL" id="JASCZI010151622">
    <property type="protein sequence ID" value="MED6173774.1"/>
    <property type="molecule type" value="Genomic_DNA"/>
</dbReference>
<feature type="region of interest" description="Disordered" evidence="1">
    <location>
        <begin position="43"/>
        <end position="62"/>
    </location>
</feature>
<organism evidence="2 3">
    <name type="scientific">Stylosanthes scabra</name>
    <dbReference type="NCBI Taxonomy" id="79078"/>
    <lineage>
        <taxon>Eukaryota</taxon>
        <taxon>Viridiplantae</taxon>
        <taxon>Streptophyta</taxon>
        <taxon>Embryophyta</taxon>
        <taxon>Tracheophyta</taxon>
        <taxon>Spermatophyta</taxon>
        <taxon>Magnoliopsida</taxon>
        <taxon>eudicotyledons</taxon>
        <taxon>Gunneridae</taxon>
        <taxon>Pentapetalae</taxon>
        <taxon>rosids</taxon>
        <taxon>fabids</taxon>
        <taxon>Fabales</taxon>
        <taxon>Fabaceae</taxon>
        <taxon>Papilionoideae</taxon>
        <taxon>50 kb inversion clade</taxon>
        <taxon>dalbergioids sensu lato</taxon>
        <taxon>Dalbergieae</taxon>
        <taxon>Pterocarpus clade</taxon>
        <taxon>Stylosanthes</taxon>
    </lineage>
</organism>
<protein>
    <submittedName>
        <fullName evidence="2">Uncharacterized protein</fullName>
    </submittedName>
</protein>
<reference evidence="2 3" key="1">
    <citation type="journal article" date="2023" name="Plants (Basel)">
        <title>Bridging the Gap: Combining Genomics and Transcriptomics Approaches to Understand Stylosanthes scabra, an Orphan Legume from the Brazilian Caatinga.</title>
        <authorList>
            <person name="Ferreira-Neto J.R.C."/>
            <person name="da Silva M.D."/>
            <person name="Binneck E."/>
            <person name="de Melo N.F."/>
            <person name="da Silva R.H."/>
            <person name="de Melo A.L.T.M."/>
            <person name="Pandolfi V."/>
            <person name="Bustamante F.O."/>
            <person name="Brasileiro-Vidal A.C."/>
            <person name="Benko-Iseppon A.M."/>
        </authorList>
    </citation>
    <scope>NUCLEOTIDE SEQUENCE [LARGE SCALE GENOMIC DNA]</scope>
    <source>
        <tissue evidence="2">Leaves</tissue>
    </source>
</reference>
<evidence type="ECO:0000256" key="1">
    <source>
        <dbReference type="SAM" id="MobiDB-lite"/>
    </source>
</evidence>
<evidence type="ECO:0000313" key="2">
    <source>
        <dbReference type="EMBL" id="MED6173774.1"/>
    </source>
</evidence>